<gene>
    <name evidence="2" type="ORF">SAMN00808754_1395</name>
</gene>
<name>A0A1W1VRT0_9FIRM</name>
<evidence type="ECO:0000313" key="2">
    <source>
        <dbReference type="EMBL" id="SMB96069.1"/>
    </source>
</evidence>
<dbReference type="RefSeq" id="WP_084665013.1">
    <property type="nucleotide sequence ID" value="NZ_LT838272.1"/>
</dbReference>
<organism evidence="2 3">
    <name type="scientific">Thermanaeromonas toyohensis ToBE</name>
    <dbReference type="NCBI Taxonomy" id="698762"/>
    <lineage>
        <taxon>Bacteria</taxon>
        <taxon>Bacillati</taxon>
        <taxon>Bacillota</taxon>
        <taxon>Clostridia</taxon>
        <taxon>Neomoorellales</taxon>
        <taxon>Neomoorellaceae</taxon>
        <taxon>Thermanaeromonas</taxon>
    </lineage>
</organism>
<dbReference type="EMBL" id="LT838272">
    <property type="protein sequence ID" value="SMB96069.1"/>
    <property type="molecule type" value="Genomic_DNA"/>
</dbReference>
<accession>A0A1W1VRT0</accession>
<evidence type="ECO:0000256" key="1">
    <source>
        <dbReference type="SAM" id="MobiDB-lite"/>
    </source>
</evidence>
<sequence length="311" mass="34410">MTQWKDLGPLHPCVTFTQLVTFADEFYDFTASGNASDEAIATASTKKNRRKRAKAREGNKLKSPSLEQGENGKKKESWLEKVGERAEETKEEAKNKIGGHSAKITLREFLPRAADQVVGWCRECGGPVIARDPLLVLARSRREFVGTTKSSVYRSTWADEGCINYKQSLWVCGGCRRFKKESDRSWCNMGRGEALLAEPGRLTKIGLADAIRRLSIGEVDIPFCLVLGNPNGKNPDHYYFGVPVNWSLDGWVMALRSQAGGHAVVQFRPGRVMSVLDALSPEASSKEIKQLCSDAGLFPAEKLVVFLAKTN</sequence>
<dbReference type="Proteomes" id="UP000192569">
    <property type="component" value="Chromosome I"/>
</dbReference>
<keyword evidence="3" id="KW-1185">Reference proteome</keyword>
<feature type="region of interest" description="Disordered" evidence="1">
    <location>
        <begin position="37"/>
        <end position="84"/>
    </location>
</feature>
<dbReference type="STRING" id="698762.SAMN00808754_1395"/>
<evidence type="ECO:0000313" key="3">
    <source>
        <dbReference type="Proteomes" id="UP000192569"/>
    </source>
</evidence>
<protein>
    <submittedName>
        <fullName evidence="2">Uncharacterized protein</fullName>
    </submittedName>
</protein>
<feature type="compositionally biased region" description="Basic and acidic residues" evidence="1">
    <location>
        <begin position="70"/>
        <end position="84"/>
    </location>
</feature>
<reference evidence="2 3" key="1">
    <citation type="submission" date="2017-04" db="EMBL/GenBank/DDBJ databases">
        <authorList>
            <person name="Afonso C.L."/>
            <person name="Miller P.J."/>
            <person name="Scott M.A."/>
            <person name="Spackman E."/>
            <person name="Goraichik I."/>
            <person name="Dimitrov K.M."/>
            <person name="Suarez D.L."/>
            <person name="Swayne D.E."/>
        </authorList>
    </citation>
    <scope>NUCLEOTIDE SEQUENCE [LARGE SCALE GENOMIC DNA]</scope>
    <source>
        <strain evidence="2 3">ToBE</strain>
    </source>
</reference>
<proteinExistence type="predicted"/>
<dbReference type="AlphaFoldDB" id="A0A1W1VRT0"/>